<evidence type="ECO:0000256" key="14">
    <source>
        <dbReference type="RuleBase" id="RU367023"/>
    </source>
</evidence>
<evidence type="ECO:0000256" key="6">
    <source>
        <dbReference type="ARBA" id="ARBA00022679"/>
    </source>
</evidence>
<dbReference type="PANTHER" id="PTHR12317">
    <property type="entry name" value="DIACYLGLYCEROL O-ACYLTRANSFERASE"/>
    <property type="match status" value="1"/>
</dbReference>
<gene>
    <name evidence="16" type="ORF">DC041_0002584</name>
</gene>
<feature type="transmembrane region" description="Helical" evidence="14">
    <location>
        <begin position="288"/>
        <end position="305"/>
    </location>
</feature>
<comment type="similarity">
    <text evidence="4 14">Belongs to the diacylglycerol acyltransferase family.</text>
</comment>
<organism evidence="16 17">
    <name type="scientific">Schistosoma bovis</name>
    <name type="common">Blood fluke</name>
    <dbReference type="NCBI Taxonomy" id="6184"/>
    <lineage>
        <taxon>Eukaryota</taxon>
        <taxon>Metazoa</taxon>
        <taxon>Spiralia</taxon>
        <taxon>Lophotrochozoa</taxon>
        <taxon>Platyhelminthes</taxon>
        <taxon>Trematoda</taxon>
        <taxon>Digenea</taxon>
        <taxon>Strigeidida</taxon>
        <taxon>Schistosomatoidea</taxon>
        <taxon>Schistosomatidae</taxon>
        <taxon>Schistosoma</taxon>
    </lineage>
</organism>
<dbReference type="EMBL" id="QMKO01002952">
    <property type="protein sequence ID" value="RTG82161.1"/>
    <property type="molecule type" value="Genomic_DNA"/>
</dbReference>
<dbReference type="PANTHER" id="PTHR12317:SF0">
    <property type="entry name" value="ACYLTRANSFERASE"/>
    <property type="match status" value="1"/>
</dbReference>
<feature type="transmembrane region" description="Helical" evidence="14">
    <location>
        <begin position="52"/>
        <end position="70"/>
    </location>
</feature>
<keyword evidence="7 14" id="KW-0812">Transmembrane</keyword>
<comment type="pathway">
    <text evidence="2">Glycerolipid metabolism; triacylglycerol biosynthesis.</text>
</comment>
<sequence length="333" mass="38844">MLINLTSSSSSPSSSSSSSFSSSSSNGYINDVKLNDNGEVILKRREYSNTKCLYYLFTKFFQNTTVYLYVMTFLFSGLFCLSILFIICYIIINNLIILILNTFNIYIINNYKLSIININSINEFQYSIIIILFILYIIYWLWDWNSENHGGHPKQFIRYLKIWEYLADYFPIHLVISKEFIKFNKIHNHHIKHYSYFINSIMNNEDYKNDNDFDNELMKENLSMNVNYLVGFHPHGILATGAFINFATEATGFSKVFPRFKPYLAILKAHFIAPFYRDFLMLFESIEYAFVLVLITPSIGTINKLKKELIKETDNIKLIGLETISDQSGTLTS</sequence>
<dbReference type="STRING" id="6184.A0A430Q393"/>
<reference evidence="16 17" key="1">
    <citation type="journal article" date="2019" name="PLoS Pathog.">
        <title>Genome sequence of the bovine parasite Schistosoma bovis Tanzania.</title>
        <authorList>
            <person name="Oey H."/>
            <person name="Zakrzewski M."/>
            <person name="Gobert G."/>
            <person name="Gravermann K."/>
            <person name="Stoye J."/>
            <person name="Jones M."/>
            <person name="Mcmanus D."/>
            <person name="Krause L."/>
        </authorList>
    </citation>
    <scope>NUCLEOTIDE SEQUENCE [LARGE SCALE GENOMIC DNA]</scope>
    <source>
        <strain evidence="16 17">TAN1997</strain>
    </source>
</reference>
<dbReference type="InterPro" id="IPR007130">
    <property type="entry name" value="DAGAT"/>
</dbReference>
<keyword evidence="17" id="KW-1185">Reference proteome</keyword>
<keyword evidence="13" id="KW-0012">Acyltransferase</keyword>
<evidence type="ECO:0000256" key="13">
    <source>
        <dbReference type="ARBA" id="ARBA00023315"/>
    </source>
</evidence>
<evidence type="ECO:0000256" key="7">
    <source>
        <dbReference type="ARBA" id="ARBA00022692"/>
    </source>
</evidence>
<dbReference type="GO" id="GO:0004144">
    <property type="term" value="F:diacylglycerol O-acyltransferase activity"/>
    <property type="evidence" value="ECO:0007669"/>
    <property type="project" value="TreeGrafter"/>
</dbReference>
<evidence type="ECO:0000256" key="8">
    <source>
        <dbReference type="ARBA" id="ARBA00022798"/>
    </source>
</evidence>
<evidence type="ECO:0000256" key="12">
    <source>
        <dbReference type="ARBA" id="ARBA00023136"/>
    </source>
</evidence>
<name>A0A430Q393_SCHBO</name>
<dbReference type="EC" id="2.3.1.-" evidence="14"/>
<comment type="caution">
    <text evidence="16">The sequence shown here is derived from an EMBL/GenBank/DDBJ whole genome shotgun (WGS) entry which is preliminary data.</text>
</comment>
<feature type="transmembrane region" description="Helical" evidence="14">
    <location>
        <begin position="76"/>
        <end position="103"/>
    </location>
</feature>
<evidence type="ECO:0000256" key="10">
    <source>
        <dbReference type="ARBA" id="ARBA00022989"/>
    </source>
</evidence>
<evidence type="ECO:0000313" key="16">
    <source>
        <dbReference type="EMBL" id="RTG82161.1"/>
    </source>
</evidence>
<evidence type="ECO:0000256" key="15">
    <source>
        <dbReference type="SAM" id="MobiDB-lite"/>
    </source>
</evidence>
<evidence type="ECO:0000256" key="9">
    <source>
        <dbReference type="ARBA" id="ARBA00022824"/>
    </source>
</evidence>
<evidence type="ECO:0000256" key="1">
    <source>
        <dbReference type="ARBA" id="ARBA00004477"/>
    </source>
</evidence>
<protein>
    <recommendedName>
        <fullName evidence="14">Acyltransferase</fullName>
        <ecNumber evidence="14">2.3.1.-</ecNumber>
    </recommendedName>
</protein>
<keyword evidence="9 14" id="KW-0256">Endoplasmic reticulum</keyword>
<keyword evidence="12 14" id="KW-0472">Membrane</keyword>
<keyword evidence="6 14" id="KW-0808">Transferase</keyword>
<feature type="transmembrane region" description="Helical" evidence="14">
    <location>
        <begin position="124"/>
        <end position="142"/>
    </location>
</feature>
<evidence type="ECO:0000256" key="4">
    <source>
        <dbReference type="ARBA" id="ARBA00005420"/>
    </source>
</evidence>
<dbReference type="AlphaFoldDB" id="A0A430Q393"/>
<evidence type="ECO:0000256" key="5">
    <source>
        <dbReference type="ARBA" id="ARBA00022516"/>
    </source>
</evidence>
<comment type="subcellular location">
    <subcellularLocation>
        <location evidence="1 14">Endoplasmic reticulum membrane</location>
        <topology evidence="1 14">Multi-pass membrane protein</topology>
    </subcellularLocation>
</comment>
<comment type="pathway">
    <text evidence="3">Lipid metabolism.</text>
</comment>
<evidence type="ECO:0000256" key="2">
    <source>
        <dbReference type="ARBA" id="ARBA00004771"/>
    </source>
</evidence>
<proteinExistence type="inferred from homology"/>
<keyword evidence="5" id="KW-0444">Lipid biosynthesis</keyword>
<dbReference type="GO" id="GO:0005789">
    <property type="term" value="C:endoplasmic reticulum membrane"/>
    <property type="evidence" value="ECO:0007669"/>
    <property type="project" value="UniProtKB-SubCell"/>
</dbReference>
<evidence type="ECO:0000313" key="17">
    <source>
        <dbReference type="Proteomes" id="UP000290809"/>
    </source>
</evidence>
<keyword evidence="10 14" id="KW-1133">Transmembrane helix</keyword>
<feature type="compositionally biased region" description="Low complexity" evidence="15">
    <location>
        <begin position="7"/>
        <end position="25"/>
    </location>
</feature>
<dbReference type="Proteomes" id="UP000290809">
    <property type="component" value="Unassembled WGS sequence"/>
</dbReference>
<accession>A0A430Q393</accession>
<keyword evidence="11" id="KW-0443">Lipid metabolism</keyword>
<dbReference type="GO" id="GO:0019432">
    <property type="term" value="P:triglyceride biosynthetic process"/>
    <property type="evidence" value="ECO:0007669"/>
    <property type="project" value="TreeGrafter"/>
</dbReference>
<evidence type="ECO:0000256" key="11">
    <source>
        <dbReference type="ARBA" id="ARBA00023098"/>
    </source>
</evidence>
<dbReference type="GO" id="GO:0006071">
    <property type="term" value="P:glycerol metabolic process"/>
    <property type="evidence" value="ECO:0007669"/>
    <property type="project" value="UniProtKB-KW"/>
</dbReference>
<keyword evidence="8" id="KW-0319">Glycerol metabolism</keyword>
<feature type="region of interest" description="Disordered" evidence="15">
    <location>
        <begin position="1"/>
        <end position="25"/>
    </location>
</feature>
<evidence type="ECO:0000256" key="3">
    <source>
        <dbReference type="ARBA" id="ARBA00005189"/>
    </source>
</evidence>
<dbReference type="Pfam" id="PF03982">
    <property type="entry name" value="DAGAT"/>
    <property type="match status" value="2"/>
</dbReference>